<dbReference type="CDD" id="cd02966">
    <property type="entry name" value="TlpA_like_family"/>
    <property type="match status" value="1"/>
</dbReference>
<keyword evidence="6" id="KW-0732">Signal</keyword>
<dbReference type="InterPro" id="IPR013766">
    <property type="entry name" value="Thioredoxin_domain"/>
</dbReference>
<dbReference type="SUPFAM" id="SSF52833">
    <property type="entry name" value="Thioredoxin-like"/>
    <property type="match status" value="1"/>
</dbReference>
<feature type="coiled-coil region" evidence="5">
    <location>
        <begin position="140"/>
        <end position="174"/>
    </location>
</feature>
<dbReference type="PANTHER" id="PTHR42852">
    <property type="entry name" value="THIOL:DISULFIDE INTERCHANGE PROTEIN DSBE"/>
    <property type="match status" value="1"/>
</dbReference>
<dbReference type="AlphaFoldDB" id="A0A9D2AAQ0"/>
<evidence type="ECO:0000256" key="3">
    <source>
        <dbReference type="ARBA" id="ARBA00023157"/>
    </source>
</evidence>
<sequence length="458" mass="52109">MRKLLFVLALLSFCWGCSPRQAMLKGHIVNYHGEVVRICTDGNAYQRDTLKVDSLGNFVFLPAERQGGIYEISVKDHMPWISVYLGEGDRSEVRLTLTADKKVESSFSGDRVTENEYLKAYDGVENSRAWYAPEMEGLSFEAYRALVEEKEQHLQELLDKVEDVDVKAQLAARQHLMFQRQLVYYSWRCRSGQAAGETAPDEDFAAYIGSIDVNSPKECDDDILGVIVGQKLDEQGFTGEGDYMVAYLDVLDRLVTNPEVKNRHATGQLMRQFQYFSGNSFGAAVERYNALCTDDSLKVRVNAEYAEYERVYGNLMPGKPAPDFEMADVNGRKCRLSDLKGKFLFIDFWATWCAPCRDEIPYMAKLQEHFAGDARIALVSISVDANVKTWKDFLAKEKPAWAQYVVDAENNGILDKEYRIFGIPHFMLLDPEGRFVSYAFTRPSDPRCAELIEQAMNQ</sequence>
<dbReference type="Pfam" id="PF00578">
    <property type="entry name" value="AhpC-TSA"/>
    <property type="match status" value="1"/>
</dbReference>
<evidence type="ECO:0000259" key="7">
    <source>
        <dbReference type="PROSITE" id="PS51352"/>
    </source>
</evidence>
<comment type="caution">
    <text evidence="8">The sequence shown here is derived from an EMBL/GenBank/DDBJ whole genome shotgun (WGS) entry which is preliminary data.</text>
</comment>
<name>A0A9D2AAQ0_9BACT</name>
<dbReference type="GO" id="GO:0016209">
    <property type="term" value="F:antioxidant activity"/>
    <property type="evidence" value="ECO:0007669"/>
    <property type="project" value="InterPro"/>
</dbReference>
<accession>A0A9D2AAQ0</accession>
<dbReference type="Gene3D" id="3.40.30.10">
    <property type="entry name" value="Glutaredoxin"/>
    <property type="match status" value="1"/>
</dbReference>
<organism evidence="8 9">
    <name type="scientific">Candidatus Odoribacter faecigallinarum</name>
    <dbReference type="NCBI Taxonomy" id="2838706"/>
    <lineage>
        <taxon>Bacteria</taxon>
        <taxon>Pseudomonadati</taxon>
        <taxon>Bacteroidota</taxon>
        <taxon>Bacteroidia</taxon>
        <taxon>Bacteroidales</taxon>
        <taxon>Odoribacteraceae</taxon>
        <taxon>Odoribacter</taxon>
    </lineage>
</organism>
<dbReference type="InterPro" id="IPR017937">
    <property type="entry name" value="Thioredoxin_CS"/>
</dbReference>
<evidence type="ECO:0000313" key="9">
    <source>
        <dbReference type="Proteomes" id="UP000824202"/>
    </source>
</evidence>
<evidence type="ECO:0000256" key="1">
    <source>
        <dbReference type="ARBA" id="ARBA00004196"/>
    </source>
</evidence>
<evidence type="ECO:0000256" key="5">
    <source>
        <dbReference type="SAM" id="Coils"/>
    </source>
</evidence>
<keyword evidence="2" id="KW-0201">Cytochrome c-type biogenesis</keyword>
<feature type="signal peptide" evidence="6">
    <location>
        <begin position="1"/>
        <end position="22"/>
    </location>
</feature>
<dbReference type="GO" id="GO:0017004">
    <property type="term" value="P:cytochrome complex assembly"/>
    <property type="evidence" value="ECO:0007669"/>
    <property type="project" value="UniProtKB-KW"/>
</dbReference>
<dbReference type="PROSITE" id="PS00194">
    <property type="entry name" value="THIOREDOXIN_1"/>
    <property type="match status" value="1"/>
</dbReference>
<dbReference type="Proteomes" id="UP000824202">
    <property type="component" value="Unassembled WGS sequence"/>
</dbReference>
<dbReference type="EMBL" id="DXFT01000040">
    <property type="protein sequence ID" value="HIX02873.1"/>
    <property type="molecule type" value="Genomic_DNA"/>
</dbReference>
<evidence type="ECO:0000313" key="8">
    <source>
        <dbReference type="EMBL" id="HIX02873.1"/>
    </source>
</evidence>
<keyword evidence="4" id="KW-0676">Redox-active center</keyword>
<dbReference type="GO" id="GO:0030313">
    <property type="term" value="C:cell envelope"/>
    <property type="evidence" value="ECO:0007669"/>
    <property type="project" value="UniProtKB-SubCell"/>
</dbReference>
<feature type="chain" id="PRO_5039127267" evidence="6">
    <location>
        <begin position="23"/>
        <end position="458"/>
    </location>
</feature>
<dbReference type="InterPro" id="IPR036249">
    <property type="entry name" value="Thioredoxin-like_sf"/>
</dbReference>
<keyword evidence="5" id="KW-0175">Coiled coil</keyword>
<evidence type="ECO:0000256" key="4">
    <source>
        <dbReference type="ARBA" id="ARBA00023284"/>
    </source>
</evidence>
<dbReference type="InterPro" id="IPR050553">
    <property type="entry name" value="Thioredoxin_ResA/DsbE_sf"/>
</dbReference>
<dbReference type="GO" id="GO:0016491">
    <property type="term" value="F:oxidoreductase activity"/>
    <property type="evidence" value="ECO:0007669"/>
    <property type="project" value="InterPro"/>
</dbReference>
<reference evidence="8" key="2">
    <citation type="submission" date="2021-04" db="EMBL/GenBank/DDBJ databases">
        <authorList>
            <person name="Gilroy R."/>
        </authorList>
    </citation>
    <scope>NUCLEOTIDE SEQUENCE</scope>
    <source>
        <strain evidence="8">23274</strain>
    </source>
</reference>
<proteinExistence type="predicted"/>
<comment type="subcellular location">
    <subcellularLocation>
        <location evidence="1">Cell envelope</location>
    </subcellularLocation>
</comment>
<keyword evidence="3" id="KW-1015">Disulfide bond</keyword>
<gene>
    <name evidence="8" type="ORF">H9863_01990</name>
</gene>
<evidence type="ECO:0000256" key="2">
    <source>
        <dbReference type="ARBA" id="ARBA00022748"/>
    </source>
</evidence>
<protein>
    <submittedName>
        <fullName evidence="8">TlpA family protein disulfide reductase</fullName>
    </submittedName>
</protein>
<evidence type="ECO:0000256" key="6">
    <source>
        <dbReference type="SAM" id="SignalP"/>
    </source>
</evidence>
<dbReference type="PANTHER" id="PTHR42852:SF6">
    <property type="entry name" value="THIOL:DISULFIDE INTERCHANGE PROTEIN DSBE"/>
    <property type="match status" value="1"/>
</dbReference>
<reference evidence="8" key="1">
    <citation type="journal article" date="2021" name="PeerJ">
        <title>Extensive microbial diversity within the chicken gut microbiome revealed by metagenomics and culture.</title>
        <authorList>
            <person name="Gilroy R."/>
            <person name="Ravi A."/>
            <person name="Getino M."/>
            <person name="Pursley I."/>
            <person name="Horton D.L."/>
            <person name="Alikhan N.F."/>
            <person name="Baker D."/>
            <person name="Gharbi K."/>
            <person name="Hall N."/>
            <person name="Watson M."/>
            <person name="Adriaenssens E.M."/>
            <person name="Foster-Nyarko E."/>
            <person name="Jarju S."/>
            <person name="Secka A."/>
            <person name="Antonio M."/>
            <person name="Oren A."/>
            <person name="Chaudhuri R.R."/>
            <person name="La Ragione R."/>
            <person name="Hildebrand F."/>
            <person name="Pallen M.J."/>
        </authorList>
    </citation>
    <scope>NUCLEOTIDE SEQUENCE</scope>
    <source>
        <strain evidence="8">23274</strain>
    </source>
</reference>
<dbReference type="InterPro" id="IPR000866">
    <property type="entry name" value="AhpC/TSA"/>
</dbReference>
<feature type="domain" description="Thioredoxin" evidence="7">
    <location>
        <begin position="315"/>
        <end position="458"/>
    </location>
</feature>
<dbReference type="PROSITE" id="PS51352">
    <property type="entry name" value="THIOREDOXIN_2"/>
    <property type="match status" value="1"/>
</dbReference>